<sequence length="573" mass="61680">MPEDSAVAATASDETFERYARLAQAYLGAPATLVSFLDDTGVRMPGATGLSGPIDEHRRIDRTHSYCPHVVASDAPLVIEDAREHEYFRTQPVVTELDVVAYAGYPLHDVDGRTVGALCAFDRDPRAWTPNDLSVLADLAASCTAEIRLRGEALRVQAERDRAERSALISSLMREVGEVFLDTLLVDEVVDAVARCATSILGVVHTSVALLSDDRRSLYWPAHEPIAGVPAELWEFMDLDDDRYPAVRAVRDRSQVFLEDGPTVVERFPLLAEFGAGAEGLWILPFVTPGAVYGALALRWSDAVPIALDLKEVTVALAGNAALALERAYLLEHRREVASVLQAAMLTDLPTPMGLAVDAAYAPASVTEEVGGDWYDVLERTDGSVALVVGDVTGHDINAASQMGQVRSTLRTLLWEHDDAPSRVLERLDDVVVGTGMAAVATIVLAIVSPTAPDGSRELTWSLAGHPPPLLRTSAGEARFLAATPGLPVGIETTRERPDGSAHLVAGDRLVLYTDGLVETRTVPLWDRLEALRSSVGDQEPASADELLDRMVRAEDRGDDVVVLTVSVGSPQP</sequence>
<evidence type="ECO:0000313" key="4">
    <source>
        <dbReference type="EMBL" id="SDS22938.1"/>
    </source>
</evidence>
<dbReference type="RefSeq" id="WP_083371865.1">
    <property type="nucleotide sequence ID" value="NZ_LT629776.1"/>
</dbReference>
<dbReference type="Gene3D" id="3.30.450.40">
    <property type="match status" value="2"/>
</dbReference>
<dbReference type="STRING" id="545619.SAMN04489860_1089"/>
<accession>A0A1H1QHJ3</accession>
<reference evidence="4 5" key="1">
    <citation type="submission" date="2016-10" db="EMBL/GenBank/DDBJ databases">
        <authorList>
            <person name="de Groot N.N."/>
        </authorList>
    </citation>
    <scope>NUCLEOTIDE SEQUENCE [LARGE SCALE GENOMIC DNA]</scope>
    <source>
        <strain evidence="4 5">DSM 22126</strain>
    </source>
</reference>
<dbReference type="OrthoDB" id="319881at2"/>
<name>A0A1H1QHJ3_9CELL</name>
<dbReference type="Pfam" id="PF07228">
    <property type="entry name" value="SpoIIE"/>
    <property type="match status" value="1"/>
</dbReference>
<dbReference type="InterPro" id="IPR036457">
    <property type="entry name" value="PPM-type-like_dom_sf"/>
</dbReference>
<dbReference type="SUPFAM" id="SSF55781">
    <property type="entry name" value="GAF domain-like"/>
    <property type="match status" value="2"/>
</dbReference>
<dbReference type="SMART" id="SM00331">
    <property type="entry name" value="PP2C_SIG"/>
    <property type="match status" value="1"/>
</dbReference>
<dbReference type="InterPro" id="IPR003018">
    <property type="entry name" value="GAF"/>
</dbReference>
<dbReference type="AlphaFoldDB" id="A0A1H1QHJ3"/>
<evidence type="ECO:0000313" key="5">
    <source>
        <dbReference type="Proteomes" id="UP000185663"/>
    </source>
</evidence>
<dbReference type="Proteomes" id="UP000185663">
    <property type="component" value="Chromosome I"/>
</dbReference>
<keyword evidence="1" id="KW-0378">Hydrolase</keyword>
<dbReference type="GO" id="GO:0016791">
    <property type="term" value="F:phosphatase activity"/>
    <property type="evidence" value="ECO:0007669"/>
    <property type="project" value="TreeGrafter"/>
</dbReference>
<evidence type="ECO:0000256" key="1">
    <source>
        <dbReference type="ARBA" id="ARBA00022801"/>
    </source>
</evidence>
<dbReference type="InterPro" id="IPR001932">
    <property type="entry name" value="PPM-type_phosphatase-like_dom"/>
</dbReference>
<dbReference type="EMBL" id="LT629776">
    <property type="protein sequence ID" value="SDS22938.1"/>
    <property type="molecule type" value="Genomic_DNA"/>
</dbReference>
<dbReference type="PANTHER" id="PTHR43156:SF2">
    <property type="entry name" value="STAGE II SPORULATION PROTEIN E"/>
    <property type="match status" value="1"/>
</dbReference>
<dbReference type="SUPFAM" id="SSF81606">
    <property type="entry name" value="PP2C-like"/>
    <property type="match status" value="1"/>
</dbReference>
<protein>
    <submittedName>
        <fullName evidence="4">Serine phosphatase RsbU, regulator of sigma subunit</fullName>
    </submittedName>
</protein>
<feature type="domain" description="PPM-type phosphatase" evidence="3">
    <location>
        <begin position="355"/>
        <end position="568"/>
    </location>
</feature>
<evidence type="ECO:0000259" key="2">
    <source>
        <dbReference type="SMART" id="SM00065"/>
    </source>
</evidence>
<dbReference type="eggNOG" id="COG2208">
    <property type="taxonomic scope" value="Bacteria"/>
</dbReference>
<dbReference type="PANTHER" id="PTHR43156">
    <property type="entry name" value="STAGE II SPORULATION PROTEIN E-RELATED"/>
    <property type="match status" value="1"/>
</dbReference>
<dbReference type="eggNOG" id="COG2203">
    <property type="taxonomic scope" value="Bacteria"/>
</dbReference>
<dbReference type="Pfam" id="PF01590">
    <property type="entry name" value="GAF"/>
    <property type="match status" value="1"/>
</dbReference>
<gene>
    <name evidence="4" type="ORF">SAMN04489860_1089</name>
</gene>
<organism evidence="4 5">
    <name type="scientific">Paraoerskovia marina</name>
    <dbReference type="NCBI Taxonomy" id="545619"/>
    <lineage>
        <taxon>Bacteria</taxon>
        <taxon>Bacillati</taxon>
        <taxon>Actinomycetota</taxon>
        <taxon>Actinomycetes</taxon>
        <taxon>Micrococcales</taxon>
        <taxon>Cellulomonadaceae</taxon>
        <taxon>Paraoerskovia</taxon>
    </lineage>
</organism>
<feature type="domain" description="GAF" evidence="2">
    <location>
        <begin position="11"/>
        <end position="157"/>
    </location>
</feature>
<dbReference type="Gene3D" id="3.60.40.10">
    <property type="entry name" value="PPM-type phosphatase domain"/>
    <property type="match status" value="1"/>
</dbReference>
<dbReference type="InterPro" id="IPR029016">
    <property type="entry name" value="GAF-like_dom_sf"/>
</dbReference>
<dbReference type="SMART" id="SM00065">
    <property type="entry name" value="GAF"/>
    <property type="match status" value="1"/>
</dbReference>
<evidence type="ECO:0000259" key="3">
    <source>
        <dbReference type="SMART" id="SM00331"/>
    </source>
</evidence>
<dbReference type="InterPro" id="IPR052016">
    <property type="entry name" value="Bact_Sigma-Reg"/>
</dbReference>
<proteinExistence type="predicted"/>
<keyword evidence="5" id="KW-1185">Reference proteome</keyword>